<dbReference type="EMBL" id="JAAIUW010000005">
    <property type="protein sequence ID" value="KAF7832937.1"/>
    <property type="molecule type" value="Genomic_DNA"/>
</dbReference>
<name>A0A835C9J4_9FABA</name>
<evidence type="ECO:0000313" key="2">
    <source>
        <dbReference type="Proteomes" id="UP000634136"/>
    </source>
</evidence>
<proteinExistence type="predicted"/>
<accession>A0A835C9J4</accession>
<sequence>MEAGGLGYGEEEERRRLTVWDCGGGKGGMVRFCCGLIWGWGLTMVMKVWG</sequence>
<dbReference type="Proteomes" id="UP000634136">
    <property type="component" value="Unassembled WGS sequence"/>
</dbReference>
<reference evidence="1" key="1">
    <citation type="submission" date="2020-09" db="EMBL/GenBank/DDBJ databases">
        <title>Genome-Enabled Discovery of Anthraquinone Biosynthesis in Senna tora.</title>
        <authorList>
            <person name="Kang S.-H."/>
            <person name="Pandey R.P."/>
            <person name="Lee C.-M."/>
            <person name="Sim J.-S."/>
            <person name="Jeong J.-T."/>
            <person name="Choi B.-S."/>
            <person name="Jung M."/>
            <person name="Ginzburg D."/>
            <person name="Zhao K."/>
            <person name="Won S.Y."/>
            <person name="Oh T.-J."/>
            <person name="Yu Y."/>
            <person name="Kim N.-H."/>
            <person name="Lee O.R."/>
            <person name="Lee T.-H."/>
            <person name="Bashyal P."/>
            <person name="Kim T.-S."/>
            <person name="Lee W.-H."/>
            <person name="Kawkins C."/>
            <person name="Kim C.-K."/>
            <person name="Kim J.S."/>
            <person name="Ahn B.O."/>
            <person name="Rhee S.Y."/>
            <person name="Sohng J.K."/>
        </authorList>
    </citation>
    <scope>NUCLEOTIDE SEQUENCE</scope>
    <source>
        <tissue evidence="1">Leaf</tissue>
    </source>
</reference>
<gene>
    <name evidence="1" type="ORF">G2W53_015270</name>
</gene>
<protein>
    <submittedName>
        <fullName evidence="1">Uncharacterized protein</fullName>
    </submittedName>
</protein>
<comment type="caution">
    <text evidence="1">The sequence shown here is derived from an EMBL/GenBank/DDBJ whole genome shotgun (WGS) entry which is preliminary data.</text>
</comment>
<dbReference type="AlphaFoldDB" id="A0A835C9J4"/>
<organism evidence="1 2">
    <name type="scientific">Senna tora</name>
    <dbReference type="NCBI Taxonomy" id="362788"/>
    <lineage>
        <taxon>Eukaryota</taxon>
        <taxon>Viridiplantae</taxon>
        <taxon>Streptophyta</taxon>
        <taxon>Embryophyta</taxon>
        <taxon>Tracheophyta</taxon>
        <taxon>Spermatophyta</taxon>
        <taxon>Magnoliopsida</taxon>
        <taxon>eudicotyledons</taxon>
        <taxon>Gunneridae</taxon>
        <taxon>Pentapetalae</taxon>
        <taxon>rosids</taxon>
        <taxon>fabids</taxon>
        <taxon>Fabales</taxon>
        <taxon>Fabaceae</taxon>
        <taxon>Caesalpinioideae</taxon>
        <taxon>Cassia clade</taxon>
        <taxon>Senna</taxon>
    </lineage>
</organism>
<evidence type="ECO:0000313" key="1">
    <source>
        <dbReference type="EMBL" id="KAF7832937.1"/>
    </source>
</evidence>
<keyword evidence="2" id="KW-1185">Reference proteome</keyword>